<accession>A0A2J6T8J7</accession>
<evidence type="ECO:0000313" key="1">
    <source>
        <dbReference type="EMBL" id="PMD59349.1"/>
    </source>
</evidence>
<keyword evidence="2" id="KW-1185">Reference proteome</keyword>
<dbReference type="AlphaFoldDB" id="A0A2J6T8J7"/>
<dbReference type="RefSeq" id="XP_024736253.1">
    <property type="nucleotide sequence ID" value="XM_024878141.1"/>
</dbReference>
<dbReference type="EMBL" id="KZ613816">
    <property type="protein sequence ID" value="PMD59349.1"/>
    <property type="molecule type" value="Genomic_DNA"/>
</dbReference>
<dbReference type="InParanoid" id="A0A2J6T8J7"/>
<dbReference type="Pfam" id="PF08843">
    <property type="entry name" value="AbiEii"/>
    <property type="match status" value="1"/>
</dbReference>
<reference evidence="1 2" key="1">
    <citation type="submission" date="2016-04" db="EMBL/GenBank/DDBJ databases">
        <title>A degradative enzymes factory behind the ericoid mycorrhizal symbiosis.</title>
        <authorList>
            <consortium name="DOE Joint Genome Institute"/>
            <person name="Martino E."/>
            <person name="Morin E."/>
            <person name="Grelet G."/>
            <person name="Kuo A."/>
            <person name="Kohler A."/>
            <person name="Daghino S."/>
            <person name="Barry K."/>
            <person name="Choi C."/>
            <person name="Cichocki N."/>
            <person name="Clum A."/>
            <person name="Copeland A."/>
            <person name="Hainaut M."/>
            <person name="Haridas S."/>
            <person name="Labutti K."/>
            <person name="Lindquist E."/>
            <person name="Lipzen A."/>
            <person name="Khouja H.-R."/>
            <person name="Murat C."/>
            <person name="Ohm R."/>
            <person name="Olson A."/>
            <person name="Spatafora J."/>
            <person name="Veneault-Fourrey C."/>
            <person name="Henrissat B."/>
            <person name="Grigoriev I."/>
            <person name="Martin F."/>
            <person name="Perotto S."/>
        </authorList>
    </citation>
    <scope>NUCLEOTIDE SEQUENCE [LARGE SCALE GENOMIC DNA]</scope>
    <source>
        <strain evidence="1 2">E</strain>
    </source>
</reference>
<sequence>MSSSQQGEASTSTLAPLAEVYDTTRFGELYYGSRAPEINDLCLAARFMIQIFEYYRIPFAFLGGWAMYVRGSPRRTQDVDIARRIKERVNILNSLTNSNPRLSVPAIHGQTSIEIFVHTGGQFDTGYRAYAVSADIIINGNLNTPRNIPNDTELVTPPAQQTPLGNNQIRVINIFFQFRSKLDAFNTRRATGNQGNDYQDLEWLLKYHANEIYYCRNALNYAHRSLFFQDFADQNSQEDTNYARTILGLD</sequence>
<evidence type="ECO:0000313" key="2">
    <source>
        <dbReference type="Proteomes" id="UP000235371"/>
    </source>
</evidence>
<organism evidence="1 2">
    <name type="scientific">Hyaloscypha bicolor E</name>
    <dbReference type="NCBI Taxonomy" id="1095630"/>
    <lineage>
        <taxon>Eukaryota</taxon>
        <taxon>Fungi</taxon>
        <taxon>Dikarya</taxon>
        <taxon>Ascomycota</taxon>
        <taxon>Pezizomycotina</taxon>
        <taxon>Leotiomycetes</taxon>
        <taxon>Helotiales</taxon>
        <taxon>Hyaloscyphaceae</taxon>
        <taxon>Hyaloscypha</taxon>
        <taxon>Hyaloscypha bicolor</taxon>
    </lineage>
</organism>
<dbReference type="GeneID" id="36586218"/>
<dbReference type="InterPro" id="IPR014942">
    <property type="entry name" value="AbiEii"/>
</dbReference>
<protein>
    <submittedName>
        <fullName evidence="1">Uncharacterized protein</fullName>
    </submittedName>
</protein>
<dbReference type="SUPFAM" id="SSF81301">
    <property type="entry name" value="Nucleotidyltransferase"/>
    <property type="match status" value="1"/>
</dbReference>
<dbReference type="OrthoDB" id="10066232at2759"/>
<dbReference type="InterPro" id="IPR043519">
    <property type="entry name" value="NT_sf"/>
</dbReference>
<dbReference type="Proteomes" id="UP000235371">
    <property type="component" value="Unassembled WGS sequence"/>
</dbReference>
<name>A0A2J6T8J7_9HELO</name>
<proteinExistence type="predicted"/>
<gene>
    <name evidence="1" type="ORF">K444DRAFT_590185</name>
</gene>
<dbReference type="STRING" id="1095630.A0A2J6T8J7"/>